<evidence type="ECO:0000313" key="1">
    <source>
        <dbReference type="EMBL" id="RCN35157.1"/>
    </source>
</evidence>
<sequence>MMLMPLCENVYCFSYRRDLALASPPQIVVDEDGIPIEQEEEVEPGNVYYRPELDFQAPSEEGPRAVSTLYDCISNGRLDLNRAARLILDQKPNGTFRQATYDLTDPPQRIQEYSVRLHGKSGRANSLLGFPPELENLLLDFGEDLIGYGQNELKEGAVVNPSNSSFFMGLGNTHKERQLALEQRTDERIVFRSELFRALQLALRDIRSYEYDVRTSQWRANDVSTRSKKNDIGQRRRLSPGFSPIDKYTGHGVGLTGFADMIPPV</sequence>
<evidence type="ECO:0000313" key="2">
    <source>
        <dbReference type="Proteomes" id="UP000252519"/>
    </source>
</evidence>
<dbReference type="AlphaFoldDB" id="A0A368FXY5"/>
<comment type="caution">
    <text evidence="1">The sequence shown here is derived from an EMBL/GenBank/DDBJ whole genome shotgun (WGS) entry which is preliminary data.</text>
</comment>
<dbReference type="OrthoDB" id="5860674at2759"/>
<keyword evidence="2" id="KW-1185">Reference proteome</keyword>
<protein>
    <submittedName>
        <fullName evidence="1">Uncharacterized protein</fullName>
    </submittedName>
</protein>
<gene>
    <name evidence="1" type="ORF">ANCCAN_18991</name>
</gene>
<dbReference type="Proteomes" id="UP000252519">
    <property type="component" value="Unassembled WGS sequence"/>
</dbReference>
<reference evidence="1 2" key="1">
    <citation type="submission" date="2014-10" db="EMBL/GenBank/DDBJ databases">
        <title>Draft genome of the hookworm Ancylostoma caninum.</title>
        <authorList>
            <person name="Mitreva M."/>
        </authorList>
    </citation>
    <scope>NUCLEOTIDE SEQUENCE [LARGE SCALE GENOMIC DNA]</scope>
    <source>
        <strain evidence="1 2">Baltimore</strain>
    </source>
</reference>
<proteinExistence type="predicted"/>
<name>A0A368FXY5_ANCCA</name>
<organism evidence="1 2">
    <name type="scientific">Ancylostoma caninum</name>
    <name type="common">Dog hookworm</name>
    <dbReference type="NCBI Taxonomy" id="29170"/>
    <lineage>
        <taxon>Eukaryota</taxon>
        <taxon>Metazoa</taxon>
        <taxon>Ecdysozoa</taxon>
        <taxon>Nematoda</taxon>
        <taxon>Chromadorea</taxon>
        <taxon>Rhabditida</taxon>
        <taxon>Rhabditina</taxon>
        <taxon>Rhabditomorpha</taxon>
        <taxon>Strongyloidea</taxon>
        <taxon>Ancylostomatidae</taxon>
        <taxon>Ancylostomatinae</taxon>
        <taxon>Ancylostoma</taxon>
    </lineage>
</organism>
<dbReference type="EMBL" id="JOJR01000695">
    <property type="protein sequence ID" value="RCN35157.1"/>
    <property type="molecule type" value="Genomic_DNA"/>
</dbReference>
<accession>A0A368FXY5</accession>